<dbReference type="InterPro" id="IPR036388">
    <property type="entry name" value="WH-like_DNA-bd_sf"/>
</dbReference>
<dbReference type="AlphaFoldDB" id="A0A502BQ05"/>
<proteinExistence type="predicted"/>
<comment type="caution">
    <text evidence="2">The sequence shown here is derived from an EMBL/GenBank/DDBJ whole genome shotgun (WGS) entry which is preliminary data.</text>
</comment>
<dbReference type="InterPro" id="IPR039422">
    <property type="entry name" value="MarR/SlyA-like"/>
</dbReference>
<reference evidence="2 3" key="1">
    <citation type="journal article" date="2003" name="Int. J. Syst. Evol. Microbiol.">
        <title>Towards a standardized format for the description of a novel species (of an established genus): Ochrobactrum gallinifaecis sp. nov.</title>
        <authorList>
            <person name="Kampfer P."/>
            <person name="Buczolits S."/>
            <person name="Albrecht A."/>
            <person name="Busse H.J."/>
            <person name="Stackebrandt E."/>
        </authorList>
    </citation>
    <scope>NUCLEOTIDE SEQUENCE [LARGE SCALE GENOMIC DNA]</scope>
    <source>
        <strain evidence="2 3">ISO 196</strain>
    </source>
</reference>
<dbReference type="SMART" id="SM00347">
    <property type="entry name" value="HTH_MARR"/>
    <property type="match status" value="1"/>
</dbReference>
<dbReference type="GO" id="GO:0006950">
    <property type="term" value="P:response to stress"/>
    <property type="evidence" value="ECO:0007669"/>
    <property type="project" value="TreeGrafter"/>
</dbReference>
<name>A0A502BQ05_9HYPH</name>
<evidence type="ECO:0000313" key="3">
    <source>
        <dbReference type="Proteomes" id="UP000315388"/>
    </source>
</evidence>
<gene>
    <name evidence="2" type="ORF">FHY56_08170</name>
</gene>
<dbReference type="PANTHER" id="PTHR33164">
    <property type="entry name" value="TRANSCRIPTIONAL REGULATOR, MARR FAMILY"/>
    <property type="match status" value="1"/>
</dbReference>
<dbReference type="InterPro" id="IPR000835">
    <property type="entry name" value="HTH_MarR-typ"/>
</dbReference>
<accession>A0A502BQ05</accession>
<sequence length="171" mass="18876">MGGTMNLDDRVELRRRQWAVEMPSLDTGGMAILGRARVITLSVRPAIEKVFDSHGLDTGNFDVLSTLLRSGQPYRLRPTELFRWLMITSGGLTARVSRLEKRGLVERVPDPADGRSMLVGLSADGLEKARSTIVEDMRTEAELLDGLSAEEREALAELLRKLAVSLESKGL</sequence>
<feature type="domain" description="HTH marR-type" evidence="1">
    <location>
        <begin position="29"/>
        <end position="164"/>
    </location>
</feature>
<dbReference type="PANTHER" id="PTHR33164:SF104">
    <property type="entry name" value="TRANSCRIPTIONAL REGULATORY PROTEIN"/>
    <property type="match status" value="1"/>
</dbReference>
<dbReference type="EMBL" id="VEWJ01000004">
    <property type="protein sequence ID" value="TPF75900.1"/>
    <property type="molecule type" value="Genomic_DNA"/>
</dbReference>
<dbReference type="Gene3D" id="1.10.10.10">
    <property type="entry name" value="Winged helix-like DNA-binding domain superfamily/Winged helix DNA-binding domain"/>
    <property type="match status" value="1"/>
</dbReference>
<dbReference type="SUPFAM" id="SSF46785">
    <property type="entry name" value="Winged helix' DNA-binding domain"/>
    <property type="match status" value="1"/>
</dbReference>
<dbReference type="PROSITE" id="PS50995">
    <property type="entry name" value="HTH_MARR_2"/>
    <property type="match status" value="1"/>
</dbReference>
<dbReference type="Pfam" id="PF12802">
    <property type="entry name" value="MarR_2"/>
    <property type="match status" value="1"/>
</dbReference>
<protein>
    <submittedName>
        <fullName evidence="2">MarR family transcriptional regulator</fullName>
    </submittedName>
</protein>
<evidence type="ECO:0000313" key="2">
    <source>
        <dbReference type="EMBL" id="TPF75900.1"/>
    </source>
</evidence>
<dbReference type="PRINTS" id="PR00598">
    <property type="entry name" value="HTHMARR"/>
</dbReference>
<dbReference type="OrthoDB" id="32523at2"/>
<keyword evidence="3" id="KW-1185">Reference proteome</keyword>
<dbReference type="Proteomes" id="UP000315388">
    <property type="component" value="Unassembled WGS sequence"/>
</dbReference>
<dbReference type="InterPro" id="IPR036390">
    <property type="entry name" value="WH_DNA-bd_sf"/>
</dbReference>
<dbReference type="GO" id="GO:0003700">
    <property type="term" value="F:DNA-binding transcription factor activity"/>
    <property type="evidence" value="ECO:0007669"/>
    <property type="project" value="InterPro"/>
</dbReference>
<organism evidence="2 3">
    <name type="scientific">Brucella gallinifaecis</name>
    <dbReference type="NCBI Taxonomy" id="215590"/>
    <lineage>
        <taxon>Bacteria</taxon>
        <taxon>Pseudomonadati</taxon>
        <taxon>Pseudomonadota</taxon>
        <taxon>Alphaproteobacteria</taxon>
        <taxon>Hyphomicrobiales</taxon>
        <taxon>Brucellaceae</taxon>
        <taxon>Brucella/Ochrobactrum group</taxon>
        <taxon>Brucella</taxon>
    </lineage>
</organism>
<evidence type="ECO:0000259" key="1">
    <source>
        <dbReference type="PROSITE" id="PS50995"/>
    </source>
</evidence>